<gene>
    <name evidence="2" type="ORF">CARN4_0287</name>
</gene>
<name>E6Q178_9ZZZZ</name>
<reference evidence="2" key="1">
    <citation type="submission" date="2009-10" db="EMBL/GenBank/DDBJ databases">
        <title>Diversity of trophic interactions inside an arsenic-rich microbial ecosystem.</title>
        <authorList>
            <person name="Bertin P.N."/>
            <person name="Heinrich-Salmeron A."/>
            <person name="Pelletier E."/>
            <person name="Goulhen-Chollet F."/>
            <person name="Arsene-Ploetze F."/>
            <person name="Gallien S."/>
            <person name="Calteau A."/>
            <person name="Vallenet D."/>
            <person name="Casiot C."/>
            <person name="Chane-Woon-Ming B."/>
            <person name="Giloteaux L."/>
            <person name="Barakat M."/>
            <person name="Bonnefoy V."/>
            <person name="Bruneel O."/>
            <person name="Chandler M."/>
            <person name="Cleiss J."/>
            <person name="Duran R."/>
            <person name="Elbaz-Poulichet F."/>
            <person name="Fonknechten N."/>
            <person name="Lauga B."/>
            <person name="Mornico D."/>
            <person name="Ortet P."/>
            <person name="Schaeffer C."/>
            <person name="Siguier P."/>
            <person name="Alexander Thil Smith A."/>
            <person name="Van Dorsselaer A."/>
            <person name="Weissenbach J."/>
            <person name="Medigue C."/>
            <person name="Le Paslier D."/>
        </authorList>
    </citation>
    <scope>NUCLEOTIDE SEQUENCE</scope>
</reference>
<feature type="transmembrane region" description="Helical" evidence="1">
    <location>
        <begin position="6"/>
        <end position="24"/>
    </location>
</feature>
<evidence type="ECO:0000256" key="1">
    <source>
        <dbReference type="SAM" id="Phobius"/>
    </source>
</evidence>
<keyword evidence="1" id="KW-0812">Transmembrane</keyword>
<organism evidence="2">
    <name type="scientific">mine drainage metagenome</name>
    <dbReference type="NCBI Taxonomy" id="410659"/>
    <lineage>
        <taxon>unclassified sequences</taxon>
        <taxon>metagenomes</taxon>
        <taxon>ecological metagenomes</taxon>
    </lineage>
</organism>
<keyword evidence="1" id="KW-1133">Transmembrane helix</keyword>
<dbReference type="Pfam" id="PF07301">
    <property type="entry name" value="DUF1453"/>
    <property type="match status" value="1"/>
</dbReference>
<protein>
    <recommendedName>
        <fullName evidence="3">DUF1453 domain-containing protein</fullName>
    </recommendedName>
</protein>
<keyword evidence="1" id="KW-0472">Membrane</keyword>
<comment type="caution">
    <text evidence="2">The sequence shown here is derived from an EMBL/GenBank/DDBJ whole genome shotgun (WGS) entry which is preliminary data.</text>
</comment>
<sequence length="162" mass="17427">MPQPSAPPALTIIIYVAAFALVLFRMSRPQRISTARLWVAPSLLTFVGLWVIYVEQQVTPSPLWELVVAVALGLLLGAPFGFLRGAHTPVQATENPGVMTLGSALVPALIYVTAFAARLALRVIFPIGSTVGIVVGDGLLVFAITFLAVSYFAIYRKYIALE</sequence>
<proteinExistence type="predicted"/>
<evidence type="ECO:0000313" key="2">
    <source>
        <dbReference type="EMBL" id="CBI00938.1"/>
    </source>
</evidence>
<feature type="transmembrane region" description="Helical" evidence="1">
    <location>
        <begin position="36"/>
        <end position="54"/>
    </location>
</feature>
<feature type="transmembrane region" description="Helical" evidence="1">
    <location>
        <begin position="127"/>
        <end position="154"/>
    </location>
</feature>
<feature type="transmembrane region" description="Helical" evidence="1">
    <location>
        <begin position="98"/>
        <end position="121"/>
    </location>
</feature>
<dbReference type="AlphaFoldDB" id="E6Q178"/>
<evidence type="ECO:0008006" key="3">
    <source>
        <dbReference type="Google" id="ProtNLM"/>
    </source>
</evidence>
<feature type="transmembrane region" description="Helical" evidence="1">
    <location>
        <begin position="66"/>
        <end position="86"/>
    </location>
</feature>
<dbReference type="EMBL" id="CABO01000008">
    <property type="protein sequence ID" value="CBI00938.1"/>
    <property type="molecule type" value="Genomic_DNA"/>
</dbReference>
<accession>E6Q178</accession>
<dbReference type="InterPro" id="IPR058247">
    <property type="entry name" value="DUF1453"/>
</dbReference>